<evidence type="ECO:0000313" key="1">
    <source>
        <dbReference type="EMBL" id="EQB15549.1"/>
    </source>
</evidence>
<proteinExistence type="predicted"/>
<comment type="caution">
    <text evidence="1">The sequence shown here is derived from an EMBL/GenBank/DDBJ whole genome shotgun (WGS) entry which is preliminary data.</text>
</comment>
<keyword evidence="2" id="KW-1185">Reference proteome</keyword>
<protein>
    <submittedName>
        <fullName evidence="1">Uncharacterized protein</fullName>
    </submittedName>
</protein>
<accession>T0J0S0</accession>
<name>T0J0S0_9SPHN</name>
<evidence type="ECO:0000313" key="2">
    <source>
        <dbReference type="Proteomes" id="UP000015525"/>
    </source>
</evidence>
<dbReference type="AlphaFoldDB" id="T0J0S0"/>
<dbReference type="Proteomes" id="UP000015525">
    <property type="component" value="Unassembled WGS sequence"/>
</dbReference>
<dbReference type="EMBL" id="ATHO01000002">
    <property type="protein sequence ID" value="EQB15549.1"/>
    <property type="molecule type" value="Genomic_DNA"/>
</dbReference>
<organism evidence="1 2">
    <name type="scientific">Sphingobium quisquiliarum P25</name>
    <dbReference type="NCBI Taxonomy" id="1329909"/>
    <lineage>
        <taxon>Bacteria</taxon>
        <taxon>Pseudomonadati</taxon>
        <taxon>Pseudomonadota</taxon>
        <taxon>Alphaproteobacteria</taxon>
        <taxon>Sphingomonadales</taxon>
        <taxon>Sphingomonadaceae</taxon>
        <taxon>Sphingobium</taxon>
    </lineage>
</organism>
<reference evidence="1 2" key="1">
    <citation type="journal article" date="2013" name="Genome Announc.">
        <title>Draft Genome Sequence of Sphingobium quisquiliarum Strain P25T, a Novel Hexachlorocyclohexane (HCH)-Degrading Bacterium Isolated from an HCH Dumpsite.</title>
        <authorList>
            <person name="Kumar Singh A."/>
            <person name="Sangwan N."/>
            <person name="Sharma A."/>
            <person name="Gupta V."/>
            <person name="Khurana J.P."/>
            <person name="Lal R."/>
        </authorList>
    </citation>
    <scope>NUCLEOTIDE SEQUENCE [LARGE SCALE GENOMIC DNA]</scope>
    <source>
        <strain evidence="1 2">P25</strain>
    </source>
</reference>
<sequence length="44" mass="4854">MASAHLEGGIGSLLFPMMGREKSKMAYLVYLMVMERRAAPPQSP</sequence>
<gene>
    <name evidence="1" type="ORF">L288_00185</name>
</gene>